<comment type="similarity">
    <text evidence="1">Belongs to the Gfo/Idh/MocA family.</text>
</comment>
<gene>
    <name evidence="7" type="ORF">C8A03DRAFT_11989</name>
</gene>
<dbReference type="Gene3D" id="3.40.50.720">
    <property type="entry name" value="NAD(P)-binding Rossmann-like Domain"/>
    <property type="match status" value="1"/>
</dbReference>
<dbReference type="EMBL" id="MU860017">
    <property type="protein sequence ID" value="KAK4241782.1"/>
    <property type="molecule type" value="Genomic_DNA"/>
</dbReference>
<dbReference type="AlphaFoldDB" id="A0AAN7CI73"/>
<keyword evidence="8" id="KW-1185">Reference proteome</keyword>
<evidence type="ECO:0000313" key="7">
    <source>
        <dbReference type="EMBL" id="KAK4241782.1"/>
    </source>
</evidence>
<dbReference type="InterPro" id="IPR050984">
    <property type="entry name" value="Gfo/Idh/MocA_domain"/>
</dbReference>
<evidence type="ECO:0000256" key="3">
    <source>
        <dbReference type="ARBA" id="ARBA00038984"/>
    </source>
</evidence>
<organism evidence="7 8">
    <name type="scientific">Achaetomium macrosporum</name>
    <dbReference type="NCBI Taxonomy" id="79813"/>
    <lineage>
        <taxon>Eukaryota</taxon>
        <taxon>Fungi</taxon>
        <taxon>Dikarya</taxon>
        <taxon>Ascomycota</taxon>
        <taxon>Pezizomycotina</taxon>
        <taxon>Sordariomycetes</taxon>
        <taxon>Sordariomycetidae</taxon>
        <taxon>Sordariales</taxon>
        <taxon>Chaetomiaceae</taxon>
        <taxon>Achaetomium</taxon>
    </lineage>
</organism>
<dbReference type="InterPro" id="IPR000683">
    <property type="entry name" value="Gfo/Idh/MocA-like_OxRdtase_N"/>
</dbReference>
<accession>A0AAN7CI73</accession>
<protein>
    <recommendedName>
        <fullName evidence="3">D-xylose 1-dehydrogenase (NADP(+), D-xylono-1,5-lactone-forming)</fullName>
        <ecNumber evidence="3">1.1.1.179</ecNumber>
    </recommendedName>
    <alternativeName>
        <fullName evidence="4">D-xylose-NADP dehydrogenase</fullName>
    </alternativeName>
</protein>
<evidence type="ECO:0000259" key="6">
    <source>
        <dbReference type="Pfam" id="PF01408"/>
    </source>
</evidence>
<dbReference type="SUPFAM" id="SSF51735">
    <property type="entry name" value="NAD(P)-binding Rossmann-fold domains"/>
    <property type="match status" value="1"/>
</dbReference>
<proteinExistence type="inferred from homology"/>
<keyword evidence="2" id="KW-0560">Oxidoreductase</keyword>
<evidence type="ECO:0000256" key="2">
    <source>
        <dbReference type="ARBA" id="ARBA00023002"/>
    </source>
</evidence>
<dbReference type="PANTHER" id="PTHR22604">
    <property type="entry name" value="OXIDOREDUCTASES"/>
    <property type="match status" value="1"/>
</dbReference>
<evidence type="ECO:0000256" key="5">
    <source>
        <dbReference type="ARBA" id="ARBA00049233"/>
    </source>
</evidence>
<dbReference type="Proteomes" id="UP001303760">
    <property type="component" value="Unassembled WGS sequence"/>
</dbReference>
<reference evidence="7" key="2">
    <citation type="submission" date="2023-05" db="EMBL/GenBank/DDBJ databases">
        <authorList>
            <consortium name="Lawrence Berkeley National Laboratory"/>
            <person name="Steindorff A."/>
            <person name="Hensen N."/>
            <person name="Bonometti L."/>
            <person name="Westerberg I."/>
            <person name="Brannstrom I.O."/>
            <person name="Guillou S."/>
            <person name="Cros-Aarteil S."/>
            <person name="Calhoun S."/>
            <person name="Haridas S."/>
            <person name="Kuo A."/>
            <person name="Mondo S."/>
            <person name="Pangilinan J."/>
            <person name="Riley R."/>
            <person name="Labutti K."/>
            <person name="Andreopoulos B."/>
            <person name="Lipzen A."/>
            <person name="Chen C."/>
            <person name="Yanf M."/>
            <person name="Daum C."/>
            <person name="Ng V."/>
            <person name="Clum A."/>
            <person name="Ohm R."/>
            <person name="Martin F."/>
            <person name="Silar P."/>
            <person name="Natvig D."/>
            <person name="Lalanne C."/>
            <person name="Gautier V."/>
            <person name="Ament-Velasquez S.L."/>
            <person name="Kruys A."/>
            <person name="Hutchinson M.I."/>
            <person name="Powell A.J."/>
            <person name="Barry K."/>
            <person name="Miller A.N."/>
            <person name="Grigoriev I.V."/>
            <person name="Debuchy R."/>
            <person name="Gladieux P."/>
            <person name="Thoren M.H."/>
            <person name="Johannesson H."/>
        </authorList>
    </citation>
    <scope>NUCLEOTIDE SEQUENCE</scope>
    <source>
        <strain evidence="7">CBS 532.94</strain>
    </source>
</reference>
<evidence type="ECO:0000256" key="4">
    <source>
        <dbReference type="ARBA" id="ARBA00042988"/>
    </source>
</evidence>
<evidence type="ECO:0000313" key="8">
    <source>
        <dbReference type="Proteomes" id="UP001303760"/>
    </source>
</evidence>
<feature type="domain" description="Gfo/Idh/MocA-like oxidoreductase N-terminal" evidence="6">
    <location>
        <begin position="31"/>
        <end position="129"/>
    </location>
</feature>
<dbReference type="GO" id="GO:0047837">
    <property type="term" value="F:D-xylose 1-dehydrogenase (NADP+) activity"/>
    <property type="evidence" value="ECO:0007669"/>
    <property type="project" value="UniProtKB-EC"/>
</dbReference>
<comment type="catalytic activity">
    <reaction evidence="5">
        <text>D-xylose + NADP(+) = D-xylono-1,5-lactone + NADPH + H(+)</text>
        <dbReference type="Rhea" id="RHEA:22000"/>
        <dbReference type="ChEBI" id="CHEBI:15378"/>
        <dbReference type="ChEBI" id="CHEBI:15867"/>
        <dbReference type="ChEBI" id="CHEBI:53455"/>
        <dbReference type="ChEBI" id="CHEBI:57783"/>
        <dbReference type="ChEBI" id="CHEBI:58349"/>
        <dbReference type="EC" id="1.1.1.179"/>
    </reaction>
</comment>
<sequence length="389" mass="43718">MRVPVDIKETAQRHLRSRIPPRPPAKAGSALRFGVLGTSRVASRVLIDPARLHAEVIVDAVAAEDHTRATQFAREHGIARVFGSYDELINDPNVDAVYIGVASNKHLELAQKVLARRKHVLLGTPSVCTEAYAGHLFHSSSLLQANRPVLLEAIPYRFHPSWIAFQSHIDRDNIKDVKVTVTMPVSPNTPRNLPFRAEQSGAAMMGPVYALSILQGIFRCDASECEEWNHGVDEYSGRFKFELNNRRAATGVVRGLKVKGGEKYTVVEVVVMHERIEETPQDPEERWKRYQTRTVRLHCSWGRPALIRIAVEDVHAMYDVETEDADETLIGDMLAPYTLRDAGVDRDSKPYWKTPKYMLDEFVHRVKGRPGSGAWITAADSMGLTRLIE</sequence>
<dbReference type="GO" id="GO:0000166">
    <property type="term" value="F:nucleotide binding"/>
    <property type="evidence" value="ECO:0007669"/>
    <property type="project" value="InterPro"/>
</dbReference>
<name>A0AAN7CI73_9PEZI</name>
<dbReference type="EC" id="1.1.1.179" evidence="3"/>
<reference evidence="7" key="1">
    <citation type="journal article" date="2023" name="Mol. Phylogenet. Evol.">
        <title>Genome-scale phylogeny and comparative genomics of the fungal order Sordariales.</title>
        <authorList>
            <person name="Hensen N."/>
            <person name="Bonometti L."/>
            <person name="Westerberg I."/>
            <person name="Brannstrom I.O."/>
            <person name="Guillou S."/>
            <person name="Cros-Aarteil S."/>
            <person name="Calhoun S."/>
            <person name="Haridas S."/>
            <person name="Kuo A."/>
            <person name="Mondo S."/>
            <person name="Pangilinan J."/>
            <person name="Riley R."/>
            <person name="LaButti K."/>
            <person name="Andreopoulos B."/>
            <person name="Lipzen A."/>
            <person name="Chen C."/>
            <person name="Yan M."/>
            <person name="Daum C."/>
            <person name="Ng V."/>
            <person name="Clum A."/>
            <person name="Steindorff A."/>
            <person name="Ohm R.A."/>
            <person name="Martin F."/>
            <person name="Silar P."/>
            <person name="Natvig D.O."/>
            <person name="Lalanne C."/>
            <person name="Gautier V."/>
            <person name="Ament-Velasquez S.L."/>
            <person name="Kruys A."/>
            <person name="Hutchinson M.I."/>
            <person name="Powell A.J."/>
            <person name="Barry K."/>
            <person name="Miller A.N."/>
            <person name="Grigoriev I.V."/>
            <person name="Debuchy R."/>
            <person name="Gladieux P."/>
            <person name="Hiltunen Thoren M."/>
            <person name="Johannesson H."/>
        </authorList>
    </citation>
    <scope>NUCLEOTIDE SEQUENCE</scope>
    <source>
        <strain evidence="7">CBS 532.94</strain>
    </source>
</reference>
<comment type="caution">
    <text evidence="7">The sequence shown here is derived from an EMBL/GenBank/DDBJ whole genome shotgun (WGS) entry which is preliminary data.</text>
</comment>
<dbReference type="PANTHER" id="PTHR22604:SF105">
    <property type="entry name" value="TRANS-1,2-DIHYDROBENZENE-1,2-DIOL DEHYDROGENASE"/>
    <property type="match status" value="1"/>
</dbReference>
<dbReference type="Pfam" id="PF01408">
    <property type="entry name" value="GFO_IDH_MocA"/>
    <property type="match status" value="1"/>
</dbReference>
<feature type="non-terminal residue" evidence="7">
    <location>
        <position position="389"/>
    </location>
</feature>
<dbReference type="InterPro" id="IPR036291">
    <property type="entry name" value="NAD(P)-bd_dom_sf"/>
</dbReference>
<evidence type="ECO:0000256" key="1">
    <source>
        <dbReference type="ARBA" id="ARBA00010928"/>
    </source>
</evidence>